<dbReference type="RefSeq" id="XP_001798055.1">
    <property type="nucleotide sequence ID" value="XM_001798003.1"/>
</dbReference>
<evidence type="ECO:0000313" key="2">
    <source>
        <dbReference type="Proteomes" id="UP000001055"/>
    </source>
</evidence>
<sequence length="97" mass="10640">MTAVIERFQGALAIVEREEERRDVTGLHSDCRGGEDSTFRDNPIVPADPAWAPLPKFRLLRTLFSSPVTFVTGTPSPTDMSTAFRLSQTAGISLFNA</sequence>
<reference evidence="2" key="1">
    <citation type="journal article" date="2007" name="Plant Cell">
        <title>Dothideomycete-plant interactions illuminated by genome sequencing and EST analysis of the wheat pathogen Stagonospora nodorum.</title>
        <authorList>
            <person name="Hane J.K."/>
            <person name="Lowe R.G."/>
            <person name="Solomon P.S."/>
            <person name="Tan K.C."/>
            <person name="Schoch C.L."/>
            <person name="Spatafora J.W."/>
            <person name="Crous P.W."/>
            <person name="Kodira C."/>
            <person name="Birren B.W."/>
            <person name="Galagan J.E."/>
            <person name="Torriani S.F."/>
            <person name="McDonald B.A."/>
            <person name="Oliver R.P."/>
        </authorList>
    </citation>
    <scope>NUCLEOTIDE SEQUENCE [LARGE SCALE GENOMIC DNA]</scope>
    <source>
        <strain evidence="2">SN15 / ATCC MYA-4574 / FGSC 10173</strain>
    </source>
</reference>
<organism evidence="1 2">
    <name type="scientific">Phaeosphaeria nodorum (strain SN15 / ATCC MYA-4574 / FGSC 10173)</name>
    <name type="common">Glume blotch fungus</name>
    <name type="synonym">Parastagonospora nodorum</name>
    <dbReference type="NCBI Taxonomy" id="321614"/>
    <lineage>
        <taxon>Eukaryota</taxon>
        <taxon>Fungi</taxon>
        <taxon>Dikarya</taxon>
        <taxon>Ascomycota</taxon>
        <taxon>Pezizomycotina</taxon>
        <taxon>Dothideomycetes</taxon>
        <taxon>Pleosporomycetidae</taxon>
        <taxon>Pleosporales</taxon>
        <taxon>Pleosporineae</taxon>
        <taxon>Phaeosphaeriaceae</taxon>
        <taxon>Parastagonospora</taxon>
    </lineage>
</organism>
<proteinExistence type="predicted"/>
<gene>
    <name evidence="1" type="ORF">SNOG_07724</name>
</gene>
<dbReference type="Proteomes" id="UP000001055">
    <property type="component" value="Unassembled WGS sequence"/>
</dbReference>
<dbReference type="InParanoid" id="Q0UKJ0"/>
<dbReference type="HOGENOM" id="CLU_2347430_0_0_1"/>
<dbReference type="AlphaFoldDB" id="Q0UKJ0"/>
<dbReference type="EMBL" id="CH445335">
    <property type="protein sequence ID" value="EAT85190.1"/>
    <property type="molecule type" value="Genomic_DNA"/>
</dbReference>
<dbReference type="KEGG" id="pno:SNOG_07724"/>
<evidence type="ECO:0000313" key="1">
    <source>
        <dbReference type="EMBL" id="EAT85190.1"/>
    </source>
</evidence>
<protein>
    <submittedName>
        <fullName evidence="1">Uncharacterized protein</fullName>
    </submittedName>
</protein>
<dbReference type="GeneID" id="5974948"/>
<name>Q0UKJ0_PHANO</name>
<accession>Q0UKJ0</accession>